<keyword evidence="5 9" id="KW-1133">Transmembrane helix</keyword>
<feature type="transmembrane region" description="Helical" evidence="9">
    <location>
        <begin position="253"/>
        <end position="271"/>
    </location>
</feature>
<evidence type="ECO:0000256" key="4">
    <source>
        <dbReference type="ARBA" id="ARBA00022692"/>
    </source>
</evidence>
<gene>
    <name evidence="11" type="ORF">FEF34_37055</name>
</gene>
<dbReference type="InterPro" id="IPR036259">
    <property type="entry name" value="MFS_trans_sf"/>
</dbReference>
<dbReference type="GO" id="GO:0046677">
    <property type="term" value="P:response to antibiotic"/>
    <property type="evidence" value="ECO:0007669"/>
    <property type="project" value="UniProtKB-KW"/>
</dbReference>
<feature type="transmembrane region" description="Helical" evidence="9">
    <location>
        <begin position="462"/>
        <end position="485"/>
    </location>
</feature>
<evidence type="ECO:0000259" key="10">
    <source>
        <dbReference type="PROSITE" id="PS50850"/>
    </source>
</evidence>
<dbReference type="Gene3D" id="1.20.1250.20">
    <property type="entry name" value="MFS general substrate transporter like domains"/>
    <property type="match status" value="1"/>
</dbReference>
<protein>
    <submittedName>
        <fullName evidence="11">MFS transporter</fullName>
    </submittedName>
</protein>
<evidence type="ECO:0000256" key="7">
    <source>
        <dbReference type="ARBA" id="ARBA00023251"/>
    </source>
</evidence>
<evidence type="ECO:0000313" key="11">
    <source>
        <dbReference type="EMBL" id="TLQ47788.1"/>
    </source>
</evidence>
<reference evidence="11 12" key="1">
    <citation type="submission" date="2019-05" db="EMBL/GenBank/DDBJ databases">
        <title>Streptomyces marianii sp. nov., a novel marine actinomycete from southern coast of India.</title>
        <authorList>
            <person name="Iniyan A.M."/>
            <person name="Wink J."/>
            <person name="Ramprasad E."/>
            <person name="Ramana C.V."/>
            <person name="Bunk B."/>
            <person name="Sproer C."/>
            <person name="Joseph F.-J.R.S."/>
            <person name="Vincent S.G.P."/>
        </authorList>
    </citation>
    <scope>NUCLEOTIDE SEQUENCE [LARGE SCALE GENOMIC DNA]</scope>
    <source>
        <strain evidence="11 12">ICN19</strain>
    </source>
</reference>
<evidence type="ECO:0000256" key="3">
    <source>
        <dbReference type="ARBA" id="ARBA00022475"/>
    </source>
</evidence>
<dbReference type="OrthoDB" id="3870929at2"/>
<dbReference type="PRINTS" id="PR01036">
    <property type="entry name" value="TCRTETB"/>
</dbReference>
<dbReference type="Gene3D" id="1.20.1720.10">
    <property type="entry name" value="Multidrug resistance protein D"/>
    <property type="match status" value="1"/>
</dbReference>
<sequence>MDRPARAFPVPTAPPALPPGRGRAPSSGPASLRTPLAILTAAQFLVMFSASNINIVLPAIGETMDLLPVDLSWVVTAYVLAIAALLLPAGAAMDITGRRRLLLTGLAVLCGSSAMAGLAGGAGTLITARALQGAGVALAEPAVLCLLLALVPEPRRNKALGILGVGASLGGGTGVLLGGLLTEAVGWRGIFYATSALALLLALACAAGVPADAGSGRRLSRHDLKAAALMLVGLLALAYGMTEAGRSGWTRPAVLLPLGVGTVLLTAFAASEKRRDRPLLPLRVFSTGLVGPANIAMAVLGAVITGMFFFLSLYQQQILGDGPKAAALCQIPLSVAAALGCTLAPRLARRAGPRTALGMGLAALAAGLLWLGGVPGEGTFLQEAMAPSLLIGAGLGIAFVQITQAATAGVPHQDSGPASGLVTTARMIGGVFGLALLTGLAASRTAAADPLASEVRALHEGYQATFTVLGLAVLATALFLLAVFVRRRRAPRGAAPAPGSGPA</sequence>
<dbReference type="InterPro" id="IPR020846">
    <property type="entry name" value="MFS_dom"/>
</dbReference>
<dbReference type="GO" id="GO:0022857">
    <property type="term" value="F:transmembrane transporter activity"/>
    <property type="evidence" value="ECO:0007669"/>
    <property type="project" value="InterPro"/>
</dbReference>
<feature type="transmembrane region" description="Helical" evidence="9">
    <location>
        <begin position="418"/>
        <end position="442"/>
    </location>
</feature>
<evidence type="ECO:0000256" key="9">
    <source>
        <dbReference type="SAM" id="Phobius"/>
    </source>
</evidence>
<dbReference type="SUPFAM" id="SSF103473">
    <property type="entry name" value="MFS general substrate transporter"/>
    <property type="match status" value="1"/>
</dbReference>
<feature type="transmembrane region" description="Helical" evidence="9">
    <location>
        <begin position="36"/>
        <end position="59"/>
    </location>
</feature>
<dbReference type="EMBL" id="VAWE01000001">
    <property type="protein sequence ID" value="TLQ47788.1"/>
    <property type="molecule type" value="Genomic_DNA"/>
</dbReference>
<feature type="compositionally biased region" description="Low complexity" evidence="8">
    <location>
        <begin position="19"/>
        <end position="29"/>
    </location>
</feature>
<evidence type="ECO:0000256" key="8">
    <source>
        <dbReference type="SAM" id="MobiDB-lite"/>
    </source>
</evidence>
<evidence type="ECO:0000256" key="1">
    <source>
        <dbReference type="ARBA" id="ARBA00004651"/>
    </source>
</evidence>
<keyword evidence="4 9" id="KW-0812">Transmembrane</keyword>
<feature type="transmembrane region" description="Helical" evidence="9">
    <location>
        <begin position="292"/>
        <end position="313"/>
    </location>
</feature>
<feature type="transmembrane region" description="Helical" evidence="9">
    <location>
        <begin position="159"/>
        <end position="178"/>
    </location>
</feature>
<dbReference type="Pfam" id="PF07690">
    <property type="entry name" value="MFS_1"/>
    <property type="match status" value="1"/>
</dbReference>
<keyword evidence="7" id="KW-0046">Antibiotic resistance</keyword>
<feature type="transmembrane region" description="Helical" evidence="9">
    <location>
        <begin position="101"/>
        <end position="126"/>
    </location>
</feature>
<feature type="transmembrane region" description="Helical" evidence="9">
    <location>
        <begin position="190"/>
        <end position="211"/>
    </location>
</feature>
<comment type="subcellular location">
    <subcellularLocation>
        <location evidence="1">Cell membrane</location>
        <topology evidence="1">Multi-pass membrane protein</topology>
    </subcellularLocation>
</comment>
<keyword evidence="12" id="KW-1185">Reference proteome</keyword>
<dbReference type="PROSITE" id="PS50850">
    <property type="entry name" value="MFS"/>
    <property type="match status" value="1"/>
</dbReference>
<dbReference type="PANTHER" id="PTHR42718:SF46">
    <property type="entry name" value="BLR6921 PROTEIN"/>
    <property type="match status" value="1"/>
</dbReference>
<feature type="region of interest" description="Disordered" evidence="8">
    <location>
        <begin position="1"/>
        <end position="29"/>
    </location>
</feature>
<feature type="domain" description="Major facilitator superfamily (MFS) profile" evidence="10">
    <location>
        <begin position="35"/>
        <end position="488"/>
    </location>
</feature>
<feature type="transmembrane region" description="Helical" evidence="9">
    <location>
        <begin position="385"/>
        <end position="406"/>
    </location>
</feature>
<proteinExistence type="predicted"/>
<dbReference type="Proteomes" id="UP000305921">
    <property type="component" value="Unassembled WGS sequence"/>
</dbReference>
<dbReference type="AlphaFoldDB" id="A0A5R9ECT1"/>
<organism evidence="11 12">
    <name type="scientific">Streptomyces marianii</name>
    <dbReference type="NCBI Taxonomy" id="1817406"/>
    <lineage>
        <taxon>Bacteria</taxon>
        <taxon>Bacillati</taxon>
        <taxon>Actinomycetota</taxon>
        <taxon>Actinomycetes</taxon>
        <taxon>Kitasatosporales</taxon>
        <taxon>Streptomycetaceae</taxon>
        <taxon>Streptomyces</taxon>
    </lineage>
</organism>
<keyword evidence="3" id="KW-1003">Cell membrane</keyword>
<feature type="transmembrane region" description="Helical" evidence="9">
    <location>
        <begin position="71"/>
        <end position="89"/>
    </location>
</feature>
<dbReference type="PANTHER" id="PTHR42718">
    <property type="entry name" value="MAJOR FACILITATOR SUPERFAMILY MULTIDRUG TRANSPORTER MFSC"/>
    <property type="match status" value="1"/>
</dbReference>
<dbReference type="GO" id="GO:0005886">
    <property type="term" value="C:plasma membrane"/>
    <property type="evidence" value="ECO:0007669"/>
    <property type="project" value="UniProtKB-SubCell"/>
</dbReference>
<evidence type="ECO:0000313" key="12">
    <source>
        <dbReference type="Proteomes" id="UP000305921"/>
    </source>
</evidence>
<accession>A0A5R9ECT1</accession>
<evidence type="ECO:0000256" key="6">
    <source>
        <dbReference type="ARBA" id="ARBA00023136"/>
    </source>
</evidence>
<evidence type="ECO:0000256" key="5">
    <source>
        <dbReference type="ARBA" id="ARBA00022989"/>
    </source>
</evidence>
<dbReference type="InterPro" id="IPR011701">
    <property type="entry name" value="MFS"/>
</dbReference>
<feature type="transmembrane region" description="Helical" evidence="9">
    <location>
        <begin position="356"/>
        <end position="373"/>
    </location>
</feature>
<feature type="transmembrane region" description="Helical" evidence="9">
    <location>
        <begin position="132"/>
        <end position="152"/>
    </location>
</feature>
<evidence type="ECO:0000256" key="2">
    <source>
        <dbReference type="ARBA" id="ARBA00022448"/>
    </source>
</evidence>
<feature type="transmembrane region" description="Helical" evidence="9">
    <location>
        <begin position="223"/>
        <end position="241"/>
    </location>
</feature>
<name>A0A5R9ECT1_9ACTN</name>
<comment type="caution">
    <text evidence="11">The sequence shown here is derived from an EMBL/GenBank/DDBJ whole genome shotgun (WGS) entry which is preliminary data.</text>
</comment>
<keyword evidence="2" id="KW-0813">Transport</keyword>
<keyword evidence="6 9" id="KW-0472">Membrane</keyword>
<dbReference type="RefSeq" id="WP_138057068.1">
    <property type="nucleotide sequence ID" value="NZ_VAWE01000001.1"/>
</dbReference>
<feature type="transmembrane region" description="Helical" evidence="9">
    <location>
        <begin position="325"/>
        <end position="344"/>
    </location>
</feature>